<evidence type="ECO:0000313" key="3">
    <source>
        <dbReference type="Proteomes" id="UP000217153"/>
    </source>
</evidence>
<name>A0A249JYM3_9ACTN</name>
<dbReference type="AlphaFoldDB" id="A0A249JYM3"/>
<organism evidence="2 3">
    <name type="scientific">Candidatus Nanopelagicus limnae</name>
    <dbReference type="NCBI Taxonomy" id="1884634"/>
    <lineage>
        <taxon>Bacteria</taxon>
        <taxon>Bacillati</taxon>
        <taxon>Actinomycetota</taxon>
        <taxon>Actinomycetes</taxon>
        <taxon>Candidatus Nanopelagicales</taxon>
        <taxon>Candidatus Nanopelagicaceae</taxon>
        <taxon>Candidatus Nanopelagicus</taxon>
    </lineage>
</organism>
<evidence type="ECO:0000256" key="1">
    <source>
        <dbReference type="SAM" id="Phobius"/>
    </source>
</evidence>
<keyword evidence="1" id="KW-0472">Membrane</keyword>
<dbReference type="OrthoDB" id="3267755at2"/>
<protein>
    <submittedName>
        <fullName evidence="2">DUF4233 domain-containing protein</fullName>
    </submittedName>
</protein>
<feature type="transmembrane region" description="Helical" evidence="1">
    <location>
        <begin position="33"/>
        <end position="49"/>
    </location>
</feature>
<reference evidence="3" key="1">
    <citation type="submission" date="2016-10" db="EMBL/GenBank/DDBJ databases">
        <title>High microdiversification within the ubiquitous acI lineage of Actinobacteria.</title>
        <authorList>
            <person name="Neuenschwander S.M."/>
            <person name="Salcher M."/>
            <person name="Ghai R."/>
            <person name="Pernthaler J."/>
        </authorList>
    </citation>
    <scope>NUCLEOTIDE SEQUENCE [LARGE SCALE GENOMIC DNA]</scope>
</reference>
<dbReference type="RefSeq" id="WP_095680922.1">
    <property type="nucleotide sequence ID" value="NZ_CP016768.2"/>
</dbReference>
<evidence type="ECO:0000313" key="2">
    <source>
        <dbReference type="EMBL" id="ASY09615.1"/>
    </source>
</evidence>
<dbReference type="KEGG" id="abam:B1s21122_04640"/>
<accession>A0A249JYM3</accession>
<dbReference type="Pfam" id="PF14017">
    <property type="entry name" value="DUF4233"/>
    <property type="match status" value="1"/>
</dbReference>
<dbReference type="EMBL" id="CP016768">
    <property type="protein sequence ID" value="ASY09615.1"/>
    <property type="molecule type" value="Genomic_DNA"/>
</dbReference>
<dbReference type="Proteomes" id="UP000217153">
    <property type="component" value="Chromosome"/>
</dbReference>
<gene>
    <name evidence="2" type="ORF">B1s21122_04640</name>
</gene>
<sequence length="115" mass="12472">MRVMAAAVLAMESILMGFALLIAKESATSLQLWLGGLLSIILFLTAGALKRKGGYLLGSILQLFLISYGLVVWHMYYMGGLFLLLWVAAISLGRRGEAIKARLIAQSDKDGSKQP</sequence>
<dbReference type="InterPro" id="IPR025327">
    <property type="entry name" value="DUF4233"/>
</dbReference>
<keyword evidence="1" id="KW-0812">Transmembrane</keyword>
<proteinExistence type="predicted"/>
<keyword evidence="3" id="KW-1185">Reference proteome</keyword>
<keyword evidence="1" id="KW-1133">Transmembrane helix</keyword>